<dbReference type="Pfam" id="PF00106">
    <property type="entry name" value="adh_short"/>
    <property type="match status" value="1"/>
</dbReference>
<reference evidence="3 5" key="1">
    <citation type="submission" date="2019-02" db="EMBL/GenBank/DDBJ databases">
        <title>Isolation and identification of novel species under the genus Muribaculum.</title>
        <authorList>
            <person name="Miyake S."/>
            <person name="Ding Y."/>
            <person name="Low A."/>
            <person name="Soh M."/>
            <person name="Seedorf H."/>
        </authorList>
    </citation>
    <scope>NUCLEOTIDE SEQUENCE [LARGE SCALE GENOMIC DNA]</scope>
    <source>
        <strain evidence="3 5">TLL-A4</strain>
    </source>
</reference>
<dbReference type="Proteomes" id="UP000297031">
    <property type="component" value="Chromosome"/>
</dbReference>
<organism evidence="3 5">
    <name type="scientific">Muribaculum gordoncarteri</name>
    <dbReference type="NCBI Taxonomy" id="2530390"/>
    <lineage>
        <taxon>Bacteria</taxon>
        <taxon>Pseudomonadati</taxon>
        <taxon>Bacteroidota</taxon>
        <taxon>Bacteroidia</taxon>
        <taxon>Bacteroidales</taxon>
        <taxon>Muribaculaceae</taxon>
        <taxon>Muribaculum</taxon>
    </lineage>
</organism>
<evidence type="ECO:0000313" key="4">
    <source>
        <dbReference type="EMBL" id="QCD37134.1"/>
    </source>
</evidence>
<gene>
    <name evidence="3" type="ORF">E7746_00075</name>
    <name evidence="4" type="ORF">E7746_14360</name>
</gene>
<dbReference type="OrthoDB" id="822355at2"/>
<sequence length="255" mass="28674">MKRIVIMGASSGIGLRTAEIFALTGWHVGVAARNEGPLRALKEMFPTQVEYEVIDVTRSDAPHKLTELIRRLGGMDVYFHVAGIFSENPCLDLDKEVAVTETNTTGFVRMVDTAYHYFCLTRIKGTIAAVTSVAGVKGIGRMAAYSASKRFQWNYLEALEQLSNNKRAGISFVDIRPGWVRTPLLDKERKYPVSMSLDHVAPLVVDAIERKIRIAVVDWRWAIGVFFWRLIPGCLWVKMPVKVSRAVKRIPRPAK</sequence>
<dbReference type="KEGG" id="mgod:E7746_14360"/>
<evidence type="ECO:0000313" key="3">
    <source>
        <dbReference type="EMBL" id="QCD36985.1"/>
    </source>
</evidence>
<dbReference type="AlphaFoldDB" id="A0A4P7VRZ4"/>
<keyword evidence="2" id="KW-0560">Oxidoreductase</keyword>
<evidence type="ECO:0000313" key="5">
    <source>
        <dbReference type="Proteomes" id="UP000297031"/>
    </source>
</evidence>
<dbReference type="SUPFAM" id="SSF51735">
    <property type="entry name" value="NAD(P)-binding Rossmann-fold domains"/>
    <property type="match status" value="1"/>
</dbReference>
<dbReference type="EMBL" id="CP039393">
    <property type="protein sequence ID" value="QCD37134.1"/>
    <property type="molecule type" value="Genomic_DNA"/>
</dbReference>
<dbReference type="GO" id="GO:0016020">
    <property type="term" value="C:membrane"/>
    <property type="evidence" value="ECO:0007669"/>
    <property type="project" value="TreeGrafter"/>
</dbReference>
<accession>A0A4P7VRZ4</accession>
<evidence type="ECO:0000256" key="1">
    <source>
        <dbReference type="ARBA" id="ARBA00006484"/>
    </source>
</evidence>
<proteinExistence type="inferred from homology"/>
<dbReference type="KEGG" id="mgod:E7746_00075"/>
<keyword evidence="5" id="KW-1185">Reference proteome</keyword>
<name>A0A4P7VRZ4_9BACT</name>
<dbReference type="PANTHER" id="PTHR44196">
    <property type="entry name" value="DEHYDROGENASE/REDUCTASE SDR FAMILY MEMBER 7B"/>
    <property type="match status" value="1"/>
</dbReference>
<comment type="similarity">
    <text evidence="1">Belongs to the short-chain dehydrogenases/reductases (SDR) family.</text>
</comment>
<dbReference type="InterPro" id="IPR002347">
    <property type="entry name" value="SDR_fam"/>
</dbReference>
<dbReference type="EMBL" id="CP039393">
    <property type="protein sequence ID" value="QCD36985.1"/>
    <property type="molecule type" value="Genomic_DNA"/>
</dbReference>
<dbReference type="Gene3D" id="3.40.50.720">
    <property type="entry name" value="NAD(P)-binding Rossmann-like Domain"/>
    <property type="match status" value="1"/>
</dbReference>
<evidence type="ECO:0000256" key="2">
    <source>
        <dbReference type="ARBA" id="ARBA00023002"/>
    </source>
</evidence>
<dbReference type="PRINTS" id="PR00081">
    <property type="entry name" value="GDHRDH"/>
</dbReference>
<dbReference type="PANTHER" id="PTHR44196:SF3">
    <property type="entry name" value="SHORT CHAIN DEHYDROGENASE FAMILY PROTEIN"/>
    <property type="match status" value="1"/>
</dbReference>
<dbReference type="GO" id="GO:0016491">
    <property type="term" value="F:oxidoreductase activity"/>
    <property type="evidence" value="ECO:0007669"/>
    <property type="project" value="UniProtKB-KW"/>
</dbReference>
<dbReference type="InterPro" id="IPR036291">
    <property type="entry name" value="NAD(P)-bd_dom_sf"/>
</dbReference>
<protein>
    <submittedName>
        <fullName evidence="3">SDR family NAD(P)-dependent oxidoreductase</fullName>
    </submittedName>
</protein>